<feature type="region of interest" description="Disordered" evidence="1">
    <location>
        <begin position="43"/>
        <end position="76"/>
    </location>
</feature>
<dbReference type="CDD" id="cd05483">
    <property type="entry name" value="retropepsin_like_bacteria"/>
    <property type="match status" value="1"/>
</dbReference>
<dbReference type="InterPro" id="IPR001969">
    <property type="entry name" value="Aspartic_peptidase_AS"/>
</dbReference>
<dbReference type="Pfam" id="PF13650">
    <property type="entry name" value="Asp_protease_2"/>
    <property type="match status" value="1"/>
</dbReference>
<evidence type="ECO:0000313" key="3">
    <source>
        <dbReference type="Proteomes" id="UP000516369"/>
    </source>
</evidence>
<dbReference type="EMBL" id="CP053923">
    <property type="protein sequence ID" value="QNT70407.1"/>
    <property type="molecule type" value="Genomic_DNA"/>
</dbReference>
<dbReference type="KEGG" id="dvn:HQ394_15080"/>
<dbReference type="PROSITE" id="PS00141">
    <property type="entry name" value="ASP_PROTEASE"/>
    <property type="match status" value="1"/>
</dbReference>
<dbReference type="GO" id="GO:0006508">
    <property type="term" value="P:proteolysis"/>
    <property type="evidence" value="ECO:0007669"/>
    <property type="project" value="UniProtKB-KW"/>
</dbReference>
<dbReference type="Proteomes" id="UP000516369">
    <property type="component" value="Chromosome"/>
</dbReference>
<gene>
    <name evidence="2" type="ORF">HQ394_15080</name>
</gene>
<name>A0A7H1N3X1_9PROT</name>
<evidence type="ECO:0000313" key="2">
    <source>
        <dbReference type="EMBL" id="QNT70407.1"/>
    </source>
</evidence>
<dbReference type="NCBIfam" id="TIGR02281">
    <property type="entry name" value="clan_AA_DTGA"/>
    <property type="match status" value="1"/>
</dbReference>
<proteinExistence type="predicted"/>
<organism evidence="2 3">
    <name type="scientific">Defluviicoccus vanus</name>
    <dbReference type="NCBI Taxonomy" id="111831"/>
    <lineage>
        <taxon>Bacteria</taxon>
        <taxon>Pseudomonadati</taxon>
        <taxon>Pseudomonadota</taxon>
        <taxon>Alphaproteobacteria</taxon>
        <taxon>Rhodospirillales</taxon>
        <taxon>Rhodospirillaceae</taxon>
        <taxon>Defluviicoccus</taxon>
    </lineage>
</organism>
<dbReference type="RefSeq" id="WP_190260885.1">
    <property type="nucleotide sequence ID" value="NZ_CP053923.1"/>
</dbReference>
<dbReference type="SUPFAM" id="SSF50630">
    <property type="entry name" value="Acid proteases"/>
    <property type="match status" value="1"/>
</dbReference>
<dbReference type="InterPro" id="IPR034122">
    <property type="entry name" value="Retropepsin-like_bacterial"/>
</dbReference>
<sequence>MIFWLSRQLTNLAVAAVAALAIYTHRDDILAYLDGGARGPAAASAGRAIPGPAPPSQPPSHLAPAKAVPGKTSPSRTMRIRADRDGHFTVVATVDGTAVRFLIDTGATTVVLTPEDAARIGLRPRDRDFTETFRTAGGGRPCRASDAR</sequence>
<dbReference type="InterPro" id="IPR011969">
    <property type="entry name" value="Clan_AA_Asp_peptidase_C"/>
</dbReference>
<evidence type="ECO:0000256" key="1">
    <source>
        <dbReference type="SAM" id="MobiDB-lite"/>
    </source>
</evidence>
<dbReference type="Gene3D" id="2.40.70.10">
    <property type="entry name" value="Acid Proteases"/>
    <property type="match status" value="1"/>
</dbReference>
<keyword evidence="2" id="KW-0378">Hydrolase</keyword>
<dbReference type="GO" id="GO:0004190">
    <property type="term" value="F:aspartic-type endopeptidase activity"/>
    <property type="evidence" value="ECO:0007669"/>
    <property type="project" value="InterPro"/>
</dbReference>
<keyword evidence="3" id="KW-1185">Reference proteome</keyword>
<dbReference type="InterPro" id="IPR021109">
    <property type="entry name" value="Peptidase_aspartic_dom_sf"/>
</dbReference>
<accession>A0A7H1N3X1</accession>
<reference evidence="2 3" key="1">
    <citation type="submission" date="2020-05" db="EMBL/GenBank/DDBJ databases">
        <title>Complete closed genome sequence of Defluviicoccus vanus.</title>
        <authorList>
            <person name="Bessarab I."/>
            <person name="Arumugam K."/>
            <person name="Maszenan A.M."/>
            <person name="Seviour R.J."/>
            <person name="Williams R.B."/>
        </authorList>
    </citation>
    <scope>NUCLEOTIDE SEQUENCE [LARGE SCALE GENOMIC DNA]</scope>
    <source>
        <strain evidence="2 3">Ben 114</strain>
    </source>
</reference>
<protein>
    <submittedName>
        <fullName evidence="2">TIGR02281 family clan AA aspartic protease</fullName>
        <ecNumber evidence="2">3.4.23.-</ecNumber>
    </submittedName>
</protein>
<dbReference type="AlphaFoldDB" id="A0A7H1N3X1"/>
<keyword evidence="2" id="KW-0645">Protease</keyword>
<dbReference type="EC" id="3.4.23.-" evidence="2"/>